<organism evidence="1 2">
    <name type="scientific">Candidatus Ornithobacterium hominis</name>
    <dbReference type="NCBI Taxonomy" id="2497989"/>
    <lineage>
        <taxon>Bacteria</taxon>
        <taxon>Pseudomonadati</taxon>
        <taxon>Bacteroidota</taxon>
        <taxon>Flavobacteriia</taxon>
        <taxon>Flavobacteriales</taxon>
        <taxon>Weeksellaceae</taxon>
        <taxon>Ornithobacterium</taxon>
    </lineage>
</organism>
<sequence>MWTVRYIFFILCLLSFVESHGQISNVYNELRNLNFKITTTDTILGWRRDGNLRLNFGQTHYENWVQNNNSRLDLNVQLNQRIYYQYRKNLWDNQVYLQYGLSKLYGEGLQKSLDRLEVNSIYGKIINPHLSYSYFANFRTQFSNSYDYKRDEKKDYRISGFMSPSFLTTGVGIMWRRNNNLYINLAPVTWRLVSIISPVYKYNNQEKKFINSDETEVFGIPAGNSSIHHLGFNASLYYKLELFKKRWSIENRLALYSNYLSNPKNFDIDYTFNTRYKINKFVSTNFSIQAVYDDDVFAGFQIRENFSIGLNLNI</sequence>
<dbReference type="EMBL" id="UNSC01000001">
    <property type="protein sequence ID" value="SZD71216.1"/>
    <property type="molecule type" value="Genomic_DNA"/>
</dbReference>
<accession>A0A383TW42</accession>
<protein>
    <submittedName>
        <fullName evidence="1">Protein of uncharacterized function (DUF3078)</fullName>
    </submittedName>
</protein>
<evidence type="ECO:0000313" key="2">
    <source>
        <dbReference type="Proteomes" id="UP000262142"/>
    </source>
</evidence>
<dbReference type="Proteomes" id="UP000262142">
    <property type="component" value="Unassembled WGS sequence"/>
</dbReference>
<name>A0A383TW42_9FLAO</name>
<dbReference type="RefSeq" id="WP_119058858.1">
    <property type="nucleotide sequence ID" value="NZ_UNSC01000001.1"/>
</dbReference>
<dbReference type="InterPro" id="IPR021428">
    <property type="entry name" value="DUF3078"/>
</dbReference>
<proteinExistence type="predicted"/>
<dbReference type="Pfam" id="PF11276">
    <property type="entry name" value="DUF3078"/>
    <property type="match status" value="1"/>
</dbReference>
<evidence type="ECO:0000313" key="1">
    <source>
        <dbReference type="EMBL" id="SZD71216.1"/>
    </source>
</evidence>
<dbReference type="AlphaFoldDB" id="A0A383TW42"/>
<dbReference type="OrthoDB" id="1495718at2"/>
<reference evidence="1 2" key="1">
    <citation type="submission" date="2018-09" db="EMBL/GenBank/DDBJ databases">
        <authorList>
            <consortium name="Pathogen Informatics"/>
        </authorList>
    </citation>
    <scope>NUCLEOTIDE SEQUENCE [LARGE SCALE GENOMIC DNA]</scope>
    <source>
        <strain evidence="1 2">OH-22767</strain>
    </source>
</reference>
<keyword evidence="2" id="KW-1185">Reference proteome</keyword>
<gene>
    <name evidence="1" type="ORF">SAMEA104719789_00311</name>
</gene>